<keyword evidence="2" id="KW-1185">Reference proteome</keyword>
<evidence type="ECO:0000313" key="2">
    <source>
        <dbReference type="Proteomes" id="UP000652755"/>
    </source>
</evidence>
<dbReference type="EMBL" id="JACRYL010000020">
    <property type="protein sequence ID" value="MBC6112439.1"/>
    <property type="molecule type" value="Genomic_DNA"/>
</dbReference>
<protein>
    <recommendedName>
        <fullName evidence="3">Lanthionine synthetase C-like protein</fullName>
    </recommendedName>
</protein>
<dbReference type="RefSeq" id="WP_187072863.1">
    <property type="nucleotide sequence ID" value="NZ_JACRYL010000020.1"/>
</dbReference>
<comment type="caution">
    <text evidence="1">The sequence shown here is derived from an EMBL/GenBank/DDBJ whole genome shotgun (WGS) entry which is preliminary data.</text>
</comment>
<evidence type="ECO:0008006" key="3">
    <source>
        <dbReference type="Google" id="ProtNLM"/>
    </source>
</evidence>
<reference evidence="1 2" key="1">
    <citation type="submission" date="2020-08" db="EMBL/GenBank/DDBJ databases">
        <authorList>
            <person name="Sun Q."/>
            <person name="Inoue M."/>
        </authorList>
    </citation>
    <scope>NUCLEOTIDE SEQUENCE [LARGE SCALE GENOMIC DNA]</scope>
    <source>
        <strain evidence="1 2">CCM 8938</strain>
    </source>
</reference>
<evidence type="ECO:0000313" key="1">
    <source>
        <dbReference type="EMBL" id="MBC6112439.1"/>
    </source>
</evidence>
<dbReference type="SUPFAM" id="SSF158745">
    <property type="entry name" value="LanC-like"/>
    <property type="match status" value="1"/>
</dbReference>
<organism evidence="1 2">
    <name type="scientific">Pedobacter fastidiosus</name>
    <dbReference type="NCBI Taxonomy" id="2765361"/>
    <lineage>
        <taxon>Bacteria</taxon>
        <taxon>Pseudomonadati</taxon>
        <taxon>Bacteroidota</taxon>
        <taxon>Sphingobacteriia</taxon>
        <taxon>Sphingobacteriales</taxon>
        <taxon>Sphingobacteriaceae</taxon>
        <taxon>Pedobacter</taxon>
    </lineage>
</organism>
<dbReference type="Gene3D" id="1.50.10.20">
    <property type="match status" value="1"/>
</dbReference>
<name>A0ABR7KWE2_9SPHI</name>
<sequence length="314" mass="35931">MLKEREDYITELNSLGLLDGKMGICIATFLMAVERSDEVLKEKAQDLLNHIAEQIADIESLNYADGLAGIGYGIEWLSQNNYIDINSDEVLSDIDDELYKAVVYTRSANATLAEGILGKALFFYKRLQAKNPNVNRYTTICLNECLVLLSDELLDYFLDEETGVFKREISNLDEDEILLLSQSLIFFQKLYSIHINTDTAEKGICQITGFLERIFEEKSLFTKKNFIYLVHAYTNVAVKLKDSPWLATAKSIYIEWSNTQNDFSFNVFTSYMHITLCKEFNINYTIDFPNNSNLTGLCLSSSQQDSYAKIWLLN</sequence>
<proteinExistence type="predicted"/>
<dbReference type="Proteomes" id="UP000652755">
    <property type="component" value="Unassembled WGS sequence"/>
</dbReference>
<gene>
    <name evidence="1" type="ORF">H7U22_18605</name>
</gene>
<accession>A0ABR7KWE2</accession>